<evidence type="ECO:0000313" key="2">
    <source>
        <dbReference type="Proteomes" id="UP000243459"/>
    </source>
</evidence>
<name>A0A5P1FDY6_ASPOF</name>
<dbReference type="Gramene" id="ONK74821">
    <property type="protein sequence ID" value="ONK74821"/>
    <property type="gene ID" value="A4U43_C03F10480"/>
</dbReference>
<evidence type="ECO:0000313" key="1">
    <source>
        <dbReference type="EMBL" id="ONK74821.1"/>
    </source>
</evidence>
<dbReference type="GO" id="GO:0030246">
    <property type="term" value="F:carbohydrate binding"/>
    <property type="evidence" value="ECO:0007669"/>
    <property type="project" value="InterPro"/>
</dbReference>
<protein>
    <submittedName>
        <fullName evidence="1">Uncharacterized protein</fullName>
    </submittedName>
</protein>
<dbReference type="InterPro" id="IPR052147">
    <property type="entry name" value="PP2-like/Lectin"/>
</dbReference>
<dbReference type="OrthoDB" id="533833at2759"/>
<dbReference type="InterPro" id="IPR025886">
    <property type="entry name" value="PP2-like"/>
</dbReference>
<dbReference type="EMBL" id="CM007383">
    <property type="protein sequence ID" value="ONK74821.1"/>
    <property type="molecule type" value="Genomic_DNA"/>
</dbReference>
<organism evidence="1 2">
    <name type="scientific">Asparagus officinalis</name>
    <name type="common">Garden asparagus</name>
    <dbReference type="NCBI Taxonomy" id="4686"/>
    <lineage>
        <taxon>Eukaryota</taxon>
        <taxon>Viridiplantae</taxon>
        <taxon>Streptophyta</taxon>
        <taxon>Embryophyta</taxon>
        <taxon>Tracheophyta</taxon>
        <taxon>Spermatophyta</taxon>
        <taxon>Magnoliopsida</taxon>
        <taxon>Liliopsida</taxon>
        <taxon>Asparagales</taxon>
        <taxon>Asparagaceae</taxon>
        <taxon>Asparagoideae</taxon>
        <taxon>Asparagus</taxon>
    </lineage>
</organism>
<proteinExistence type="predicted"/>
<dbReference type="PANTHER" id="PTHR48478">
    <property type="entry name" value="LECTIN-LIKE"/>
    <property type="match status" value="1"/>
</dbReference>
<dbReference type="Proteomes" id="UP000243459">
    <property type="component" value="Chromosome 3"/>
</dbReference>
<dbReference type="OMA" id="YWLEVSG"/>
<keyword evidence="2" id="KW-1185">Reference proteome</keyword>
<gene>
    <name evidence="1" type="ORF">A4U43_C03F10480</name>
</gene>
<dbReference type="Pfam" id="PF14299">
    <property type="entry name" value="PP2"/>
    <property type="match status" value="1"/>
</dbReference>
<reference evidence="2" key="1">
    <citation type="journal article" date="2017" name="Nat. Commun.">
        <title>The asparagus genome sheds light on the origin and evolution of a young Y chromosome.</title>
        <authorList>
            <person name="Harkess A."/>
            <person name="Zhou J."/>
            <person name="Xu C."/>
            <person name="Bowers J.E."/>
            <person name="Van der Hulst R."/>
            <person name="Ayyampalayam S."/>
            <person name="Mercati F."/>
            <person name="Riccardi P."/>
            <person name="McKain M.R."/>
            <person name="Kakrana A."/>
            <person name="Tang H."/>
            <person name="Ray J."/>
            <person name="Groenendijk J."/>
            <person name="Arikit S."/>
            <person name="Mathioni S.M."/>
            <person name="Nakano M."/>
            <person name="Shan H."/>
            <person name="Telgmann-Rauber A."/>
            <person name="Kanno A."/>
            <person name="Yue Z."/>
            <person name="Chen H."/>
            <person name="Li W."/>
            <person name="Chen Y."/>
            <person name="Xu X."/>
            <person name="Zhang Y."/>
            <person name="Luo S."/>
            <person name="Chen H."/>
            <person name="Gao J."/>
            <person name="Mao Z."/>
            <person name="Pires J.C."/>
            <person name="Luo M."/>
            <person name="Kudrna D."/>
            <person name="Wing R.A."/>
            <person name="Meyers B.C."/>
            <person name="Yi K."/>
            <person name="Kong H."/>
            <person name="Lavrijsen P."/>
            <person name="Sunseri F."/>
            <person name="Falavigna A."/>
            <person name="Ye Y."/>
            <person name="Leebens-Mack J.H."/>
            <person name="Chen G."/>
        </authorList>
    </citation>
    <scope>NUCLEOTIDE SEQUENCE [LARGE SCALE GENOMIC DNA]</scope>
    <source>
        <strain evidence="2">cv. DH0086</strain>
    </source>
</reference>
<accession>A0A5P1FDY6</accession>
<sequence length="238" mass="26813">MYECETFVAYSFEATHCSISPDTAIIHIKIIKRALGFESHTRCSHTMTSPHQRADLVNNITEWEENGKKAISLNTRAINIIWGGEASKDRYWKRTIIKESEDKGFSFEVVELLGVYWLELTGKIPLNLLSPGTTYTFSVTLKLTPNVSGWENNLVMFRLSFPGDTAKVSAVELSSYSDGEWVDVPNGGLVFTVPQDNSYGMLSFAIYEFEGEEWKKGVIVKNVKFVPQAPQADLRTII</sequence>
<dbReference type="AlphaFoldDB" id="A0A5P1FDY6"/>
<dbReference type="PANTHER" id="PTHR48478:SF1">
    <property type="entry name" value="LECTIN-LIKE"/>
    <property type="match status" value="1"/>
</dbReference>